<comment type="pathway">
    <text evidence="1">Amine and polyamine biosynthesis; S-adenosylmethioninamine biosynthesis; S-adenosylmethioninamine from S-adenosyl-L-methionine: step 1/1.</text>
</comment>
<dbReference type="Pfam" id="PF01239">
    <property type="entry name" value="PPTA"/>
    <property type="match status" value="4"/>
</dbReference>
<dbReference type="Gene3D" id="3.60.90.10">
    <property type="entry name" value="S-adenosylmethionine decarboxylase"/>
    <property type="match status" value="1"/>
</dbReference>
<dbReference type="InterPro" id="IPR002088">
    <property type="entry name" value="Prenyl_trans_a"/>
</dbReference>
<evidence type="ECO:0000256" key="2">
    <source>
        <dbReference type="ARBA" id="ARBA00008466"/>
    </source>
</evidence>
<keyword evidence="6" id="KW-1185">Reference proteome</keyword>
<dbReference type="PROSITE" id="PS01336">
    <property type="entry name" value="ADOMETDC"/>
    <property type="match status" value="1"/>
</dbReference>
<dbReference type="GO" id="GO:0006597">
    <property type="term" value="P:spermine biosynthetic process"/>
    <property type="evidence" value="ECO:0007669"/>
    <property type="project" value="TreeGrafter"/>
</dbReference>
<dbReference type="PANTHER" id="PTHR11570">
    <property type="entry name" value="S-ADENOSYLMETHIONINE DECARBOXYLASE"/>
    <property type="match status" value="1"/>
</dbReference>
<dbReference type="RefSeq" id="XP_012893633.1">
    <property type="nucleotide sequence ID" value="XM_013038179.1"/>
</dbReference>
<organism evidence="5">
    <name type="scientific">Blastocystis hominis</name>
    <dbReference type="NCBI Taxonomy" id="12968"/>
    <lineage>
        <taxon>Eukaryota</taxon>
        <taxon>Sar</taxon>
        <taxon>Stramenopiles</taxon>
        <taxon>Bigyra</taxon>
        <taxon>Opalozoa</taxon>
        <taxon>Opalinata</taxon>
        <taxon>Blastocystidae</taxon>
        <taxon>Blastocystis</taxon>
    </lineage>
</organism>
<dbReference type="GO" id="GO:0008318">
    <property type="term" value="F:protein prenyltransferase activity"/>
    <property type="evidence" value="ECO:0007669"/>
    <property type="project" value="InterPro"/>
</dbReference>
<proteinExistence type="inferred from homology"/>
<dbReference type="AlphaFoldDB" id="D8LUU6"/>
<dbReference type="GO" id="GO:0008295">
    <property type="term" value="P:spermidine biosynthetic process"/>
    <property type="evidence" value="ECO:0007669"/>
    <property type="project" value="UniProtKB-KW"/>
</dbReference>
<protein>
    <submittedName>
        <fullName evidence="5">Uncharacterized protein</fullName>
    </submittedName>
</protein>
<sequence>MQHGRQRRLTEKTEEEIKQEQMKAAKLQKAGLLVLSKIRAKDYSSESFKLTTVLAKLNPDFYTVWNYRKDFLQIQLESETLNEEQKIDLLKKDVTLTEEIIREKDPKCYSVWHHRRWLFSKYCFYDEREIQLCEMLLKKDQRNFHCWNHWMLICRDLHISLKDQMAFTWQRIMENESNYSAWHFRGELLHRLLFEQYSEDGKSTTNLHYIYLITCSCLCGQNRYLLSSWKPLVLSKILKETYFVEMTTPGFEGAEKILQIKIESVKPNKGLRAIPQSTWQLILDEAKCSIVNSICLGDSTAYLLSESSLFVMDSTCIFKTCGQTQLLRVIPLVMEVLKKRGLQLEFLLYTTKDFLFPENQIFPHNSWDESENYLRSIFPEERCTILGDPNGDHVFMFSYSRPSPDDSLPLEVEPEEYSTNSLSYPYREGSPVFSGQRSFCEGGPDSCFLNLMMYDMADEASKLFFKDGKKTAKDVTDQMGLRSLFPSSLIDDYLFDPCGYSMNGLDASGGFYTIHVTPEKECSYASFETNIRDVDVDNLIRSVLAIFQPKRFTFTVTYHMDMAYGIKKTPLWPESFTSLCGEDYRLIYRSEINKNKTVYSLGNYVSH</sequence>
<reference evidence="5" key="1">
    <citation type="submission" date="2010-02" db="EMBL/GenBank/DDBJ databases">
        <title>Sequencing and annotation of the Blastocystis hominis genome.</title>
        <authorList>
            <person name="Wincker P."/>
        </authorList>
    </citation>
    <scope>NUCLEOTIDE SEQUENCE</scope>
    <source>
        <strain evidence="5">Singapore isolate B</strain>
    </source>
</reference>
<dbReference type="Proteomes" id="UP000008312">
    <property type="component" value="Unassembled WGS sequence"/>
</dbReference>
<comment type="similarity">
    <text evidence="2">Belongs to the eukaryotic AdoMetDC family.</text>
</comment>
<dbReference type="UniPathway" id="UPA00331">
    <property type="reaction ID" value="UER00451"/>
</dbReference>
<dbReference type="InterPro" id="IPR048283">
    <property type="entry name" value="AdoMetDC-like"/>
</dbReference>
<gene>
    <name evidence="5" type="ORF">GSBLH_T00000044001</name>
</gene>
<evidence type="ECO:0000256" key="1">
    <source>
        <dbReference type="ARBA" id="ARBA00004911"/>
    </source>
</evidence>
<keyword evidence="4" id="KW-0620">Polyamine biosynthesis</keyword>
<dbReference type="GO" id="GO:0004014">
    <property type="term" value="F:adenosylmethionine decarboxylase activity"/>
    <property type="evidence" value="ECO:0007669"/>
    <property type="project" value="InterPro"/>
</dbReference>
<evidence type="ECO:0000313" key="5">
    <source>
        <dbReference type="EMBL" id="CBK19585.2"/>
    </source>
</evidence>
<name>D8LUU6_BLAHO</name>
<evidence type="ECO:0000256" key="3">
    <source>
        <dbReference type="ARBA" id="ARBA00023066"/>
    </source>
</evidence>
<dbReference type="SUPFAM" id="SSF56276">
    <property type="entry name" value="S-adenosylmethionine decarboxylase"/>
    <property type="match status" value="1"/>
</dbReference>
<keyword evidence="3" id="KW-0745">Spermidine biosynthesis</keyword>
<evidence type="ECO:0000256" key="4">
    <source>
        <dbReference type="ARBA" id="ARBA00023115"/>
    </source>
</evidence>
<dbReference type="EMBL" id="FN668638">
    <property type="protein sequence ID" value="CBK19585.2"/>
    <property type="molecule type" value="Genomic_DNA"/>
</dbReference>
<dbReference type="GO" id="GO:0005829">
    <property type="term" value="C:cytosol"/>
    <property type="evidence" value="ECO:0007669"/>
    <property type="project" value="TreeGrafter"/>
</dbReference>
<dbReference type="InterPro" id="IPR016067">
    <property type="entry name" value="S-AdoMet_deCO2ase_core"/>
</dbReference>
<dbReference type="SUPFAM" id="SSF48439">
    <property type="entry name" value="Protein prenylyltransferase"/>
    <property type="match status" value="1"/>
</dbReference>
<dbReference type="Gene3D" id="1.25.40.120">
    <property type="entry name" value="Protein prenylyltransferase"/>
    <property type="match status" value="1"/>
</dbReference>
<dbReference type="GeneID" id="24917366"/>
<dbReference type="PROSITE" id="PS51147">
    <property type="entry name" value="PFTA"/>
    <property type="match status" value="3"/>
</dbReference>
<dbReference type="PANTHER" id="PTHR11570:SF0">
    <property type="entry name" value="S-ADENOSYLMETHIONINE DECARBOXYLASE PROENZYME"/>
    <property type="match status" value="1"/>
</dbReference>
<dbReference type="InParanoid" id="D8LUU6"/>
<accession>D8LUU6</accession>
<dbReference type="InterPro" id="IPR018166">
    <property type="entry name" value="S-AdoMet_deCO2ase_CS"/>
</dbReference>
<dbReference type="Pfam" id="PF01536">
    <property type="entry name" value="SAM_decarbox"/>
    <property type="match status" value="1"/>
</dbReference>
<evidence type="ECO:0000313" key="6">
    <source>
        <dbReference type="Proteomes" id="UP000008312"/>
    </source>
</evidence>
<dbReference type="OrthoDB" id="1068353at2759"/>